<dbReference type="Gene3D" id="3.40.50.1820">
    <property type="entry name" value="alpha/beta hydrolase"/>
    <property type="match status" value="1"/>
</dbReference>
<protein>
    <recommendedName>
        <fullName evidence="3">AB hydrolase-1 domain-containing protein</fullName>
    </recommendedName>
</protein>
<reference evidence="2" key="1">
    <citation type="journal article" date="2019" name="Int. J. Syst. Evol. Microbiol.">
        <title>The Global Catalogue of Microorganisms (GCM) 10K type strain sequencing project: providing services to taxonomists for standard genome sequencing and annotation.</title>
        <authorList>
            <consortium name="The Broad Institute Genomics Platform"/>
            <consortium name="The Broad Institute Genome Sequencing Center for Infectious Disease"/>
            <person name="Wu L."/>
            <person name="Ma J."/>
        </authorList>
    </citation>
    <scope>NUCLEOTIDE SEQUENCE [LARGE SCALE GENOMIC DNA]</scope>
    <source>
        <strain evidence="2">JCM 19129</strain>
    </source>
</reference>
<keyword evidence="2" id="KW-1185">Reference proteome</keyword>
<proteinExistence type="predicted"/>
<sequence length="121" mass="13297">MGAHTAFLAAHARPDLVSQLIMLEGHVAGGKEPEDSQAIGEYFRTWPRFFGSTDEAKQTLGNSPLGRAWTADLEATSEGLQPRFDADIMESTIAAVHYPRWQEWESLTVLSGSKSSKRFSG</sequence>
<gene>
    <name evidence="1" type="ORF">GCM10025790_20100</name>
</gene>
<comment type="caution">
    <text evidence="1">The sequence shown here is derived from an EMBL/GenBank/DDBJ whole genome shotgun (WGS) entry which is preliminary data.</text>
</comment>
<dbReference type="EMBL" id="BAABLW010000007">
    <property type="protein sequence ID" value="GAA4923046.1"/>
    <property type="molecule type" value="Genomic_DNA"/>
</dbReference>
<dbReference type="SUPFAM" id="SSF53474">
    <property type="entry name" value="alpha/beta-Hydrolases"/>
    <property type="match status" value="1"/>
</dbReference>
<evidence type="ECO:0000313" key="2">
    <source>
        <dbReference type="Proteomes" id="UP001500368"/>
    </source>
</evidence>
<dbReference type="InterPro" id="IPR029058">
    <property type="entry name" value="AB_hydrolase_fold"/>
</dbReference>
<dbReference type="Proteomes" id="UP001500368">
    <property type="component" value="Unassembled WGS sequence"/>
</dbReference>
<organism evidence="1 2">
    <name type="scientific">Nesterenkonia rhizosphaerae</name>
    <dbReference type="NCBI Taxonomy" id="1348272"/>
    <lineage>
        <taxon>Bacteria</taxon>
        <taxon>Bacillati</taxon>
        <taxon>Actinomycetota</taxon>
        <taxon>Actinomycetes</taxon>
        <taxon>Micrococcales</taxon>
        <taxon>Micrococcaceae</taxon>
        <taxon>Nesterenkonia</taxon>
    </lineage>
</organism>
<evidence type="ECO:0000313" key="1">
    <source>
        <dbReference type="EMBL" id="GAA4923046.1"/>
    </source>
</evidence>
<name>A0ABP9FYY4_9MICC</name>
<evidence type="ECO:0008006" key="3">
    <source>
        <dbReference type="Google" id="ProtNLM"/>
    </source>
</evidence>
<accession>A0ABP9FYY4</accession>